<sequence>MSVVMQARGDLGGVAAHLQCPHCGFYSKSHAHQLSHIAASHPTHLEGAAFGRLGNILMYQSTAQLFHCFDCFFTSKDFTKVYKHVITKHCMDEREAATEETSEKGPEMTAEQRKAEEKEEGEGGIKRKQSSKVEEDVAKMSCLEEQRGEEGDKPTTCSEGKDEVEEAGHRDNGDASQMADKTDGERDESVLIFDGVSFCCMMCSWKSKLKGVAINHVVRRHDIPRAYAIQAIKRDAAAEEDEEAGLSSELLRVEMEATAKVIRFVSSRFVCQICGWKTKLKGKSLSFLRDFNNSYQIMFGKNMASTRWSTHPIHGCVWVNGSLCVSLQVLPSHMWSAATTVERPYNCKDCHLTFFLPSRLQQHMTSAHRPGRYICPFCCFRSHFLGGFKRHCSRCNAWEGRGEGDEGKLGERRGGEEDDHECDKKGERKGGRTRRKTAKMINEEKDKDDD</sequence>
<accession>A0A4Z2BS01</accession>
<evidence type="ECO:0000259" key="3">
    <source>
        <dbReference type="PROSITE" id="PS50157"/>
    </source>
</evidence>
<feature type="compositionally biased region" description="Basic and acidic residues" evidence="2">
    <location>
        <begin position="401"/>
        <end position="430"/>
    </location>
</feature>
<dbReference type="PANTHER" id="PTHR37354">
    <property type="entry name" value="CHROMOSOME ALIGNMENT-MAINTAINING PHOSPHOPROTEIN 1"/>
    <property type="match status" value="1"/>
</dbReference>
<feature type="region of interest" description="Disordered" evidence="2">
    <location>
        <begin position="401"/>
        <end position="450"/>
    </location>
</feature>
<dbReference type="Proteomes" id="UP000516260">
    <property type="component" value="Chromosome 2"/>
</dbReference>
<keyword evidence="5" id="KW-1185">Reference proteome</keyword>
<dbReference type="SMART" id="SM00355">
    <property type="entry name" value="ZnF_C2H2"/>
    <property type="match status" value="4"/>
</dbReference>
<dbReference type="Gene3D" id="3.30.160.60">
    <property type="entry name" value="Classic Zinc Finger"/>
    <property type="match status" value="1"/>
</dbReference>
<name>A0A4Z2BS01_9TELE</name>
<dbReference type="SUPFAM" id="SSF57667">
    <property type="entry name" value="beta-beta-alpha zinc fingers"/>
    <property type="match status" value="1"/>
</dbReference>
<dbReference type="AlphaFoldDB" id="A0A4Z2BS01"/>
<feature type="region of interest" description="Disordered" evidence="2">
    <location>
        <begin position="94"/>
        <end position="186"/>
    </location>
</feature>
<dbReference type="InterPro" id="IPR013087">
    <property type="entry name" value="Znf_C2H2_type"/>
</dbReference>
<comment type="caution">
    <text evidence="4">The sequence shown here is derived from an EMBL/GenBank/DDBJ whole genome shotgun (WGS) entry which is preliminary data.</text>
</comment>
<dbReference type="InterPro" id="IPR039330">
    <property type="entry name" value="CAMP"/>
</dbReference>
<keyword evidence="1" id="KW-0479">Metal-binding</keyword>
<dbReference type="GO" id="GO:0051315">
    <property type="term" value="P:attachment of mitotic spindle microtubules to kinetochore"/>
    <property type="evidence" value="ECO:0007669"/>
    <property type="project" value="InterPro"/>
</dbReference>
<evidence type="ECO:0000256" key="1">
    <source>
        <dbReference type="PROSITE-ProRule" id="PRU00042"/>
    </source>
</evidence>
<feature type="compositionally biased region" description="Basic and acidic residues" evidence="2">
    <location>
        <begin position="94"/>
        <end position="153"/>
    </location>
</feature>
<evidence type="ECO:0000313" key="4">
    <source>
        <dbReference type="EMBL" id="TNM94080.1"/>
    </source>
</evidence>
<dbReference type="GO" id="GO:0008270">
    <property type="term" value="F:zinc ion binding"/>
    <property type="evidence" value="ECO:0007669"/>
    <property type="project" value="UniProtKB-KW"/>
</dbReference>
<dbReference type="PROSITE" id="PS50157">
    <property type="entry name" value="ZINC_FINGER_C2H2_2"/>
    <property type="match status" value="1"/>
</dbReference>
<evidence type="ECO:0000256" key="2">
    <source>
        <dbReference type="SAM" id="MobiDB-lite"/>
    </source>
</evidence>
<keyword evidence="1" id="KW-0863">Zinc-finger</keyword>
<keyword evidence="1" id="KW-0862">Zinc</keyword>
<evidence type="ECO:0000313" key="5">
    <source>
        <dbReference type="Proteomes" id="UP000516260"/>
    </source>
</evidence>
<dbReference type="PROSITE" id="PS00028">
    <property type="entry name" value="ZINC_FINGER_C2H2_1"/>
    <property type="match status" value="1"/>
</dbReference>
<reference evidence="4 5" key="1">
    <citation type="submission" date="2019-04" db="EMBL/GenBank/DDBJ databases">
        <title>The sequence and de novo assembly of Takifugu bimaculatus genome using PacBio and Hi-C technologies.</title>
        <authorList>
            <person name="Xu P."/>
            <person name="Liu B."/>
            <person name="Zhou Z."/>
        </authorList>
    </citation>
    <scope>NUCLEOTIDE SEQUENCE [LARGE SCALE GENOMIC DNA]</scope>
    <source>
        <strain evidence="4">TB-2018</strain>
        <tissue evidence="4">Muscle</tissue>
    </source>
</reference>
<organism evidence="4 5">
    <name type="scientific">Takifugu bimaculatus</name>
    <dbReference type="NCBI Taxonomy" id="433685"/>
    <lineage>
        <taxon>Eukaryota</taxon>
        <taxon>Metazoa</taxon>
        <taxon>Chordata</taxon>
        <taxon>Craniata</taxon>
        <taxon>Vertebrata</taxon>
        <taxon>Euteleostomi</taxon>
        <taxon>Actinopterygii</taxon>
        <taxon>Neopterygii</taxon>
        <taxon>Teleostei</taxon>
        <taxon>Neoteleostei</taxon>
        <taxon>Acanthomorphata</taxon>
        <taxon>Eupercaria</taxon>
        <taxon>Tetraodontiformes</taxon>
        <taxon>Tetradontoidea</taxon>
        <taxon>Tetraodontidae</taxon>
        <taxon>Takifugu</taxon>
    </lineage>
</organism>
<feature type="domain" description="C2H2-type" evidence="3">
    <location>
        <begin position="345"/>
        <end position="373"/>
    </location>
</feature>
<feature type="compositionally biased region" description="Basic and acidic residues" evidence="2">
    <location>
        <begin position="441"/>
        <end position="450"/>
    </location>
</feature>
<protein>
    <recommendedName>
        <fullName evidence="3">C2H2-type domain-containing protein</fullName>
    </recommendedName>
</protein>
<dbReference type="EMBL" id="SWLE01000012">
    <property type="protein sequence ID" value="TNM94080.1"/>
    <property type="molecule type" value="Genomic_DNA"/>
</dbReference>
<proteinExistence type="predicted"/>
<gene>
    <name evidence="4" type="ORF">fugu_002256</name>
</gene>
<dbReference type="PANTHER" id="PTHR37354:SF1">
    <property type="entry name" value="CHROMOSOME ALIGNMENT-MAINTAINING PHOSPHOPROTEIN 1"/>
    <property type="match status" value="1"/>
</dbReference>
<dbReference type="InterPro" id="IPR036236">
    <property type="entry name" value="Znf_C2H2_sf"/>
</dbReference>